<reference evidence="5" key="1">
    <citation type="submission" date="2023-03" db="EMBL/GenBank/DDBJ databases">
        <authorList>
            <person name="Steffen K."/>
            <person name="Cardenas P."/>
        </authorList>
    </citation>
    <scope>NUCLEOTIDE SEQUENCE</scope>
</reference>
<keyword evidence="2" id="KW-0472">Membrane</keyword>
<dbReference type="SMART" id="SM00060">
    <property type="entry name" value="FN3"/>
    <property type="match status" value="1"/>
</dbReference>
<keyword evidence="2" id="KW-0812">Transmembrane</keyword>
<name>A0AA35TPU1_GEOBA</name>
<feature type="compositionally biased region" description="Low complexity" evidence="1">
    <location>
        <begin position="918"/>
        <end position="928"/>
    </location>
</feature>
<dbReference type="InterPro" id="IPR036116">
    <property type="entry name" value="FN3_sf"/>
</dbReference>
<evidence type="ECO:0008006" key="7">
    <source>
        <dbReference type="Google" id="ProtNLM"/>
    </source>
</evidence>
<evidence type="ECO:0000259" key="3">
    <source>
        <dbReference type="PROSITE" id="PS50017"/>
    </source>
</evidence>
<dbReference type="AlphaFoldDB" id="A0AA35TPU1"/>
<dbReference type="Gene3D" id="2.60.40.10">
    <property type="entry name" value="Immunoglobulins"/>
    <property type="match status" value="1"/>
</dbReference>
<dbReference type="InterPro" id="IPR000488">
    <property type="entry name" value="Death_dom"/>
</dbReference>
<feature type="domain" description="Fibronectin type-III" evidence="4">
    <location>
        <begin position="1"/>
        <end position="108"/>
    </location>
</feature>
<feature type="transmembrane region" description="Helical" evidence="2">
    <location>
        <begin position="386"/>
        <end position="411"/>
    </location>
</feature>
<evidence type="ECO:0000256" key="2">
    <source>
        <dbReference type="SAM" id="Phobius"/>
    </source>
</evidence>
<feature type="region of interest" description="Disordered" evidence="1">
    <location>
        <begin position="790"/>
        <end position="951"/>
    </location>
</feature>
<comment type="caution">
    <text evidence="5">The sequence shown here is derived from an EMBL/GenBank/DDBJ whole genome shotgun (WGS) entry which is preliminary data.</text>
</comment>
<feature type="compositionally biased region" description="Basic and acidic residues" evidence="1">
    <location>
        <begin position="880"/>
        <end position="892"/>
    </location>
</feature>
<evidence type="ECO:0000313" key="5">
    <source>
        <dbReference type="EMBL" id="CAI8051929.1"/>
    </source>
</evidence>
<dbReference type="GO" id="GO:0007165">
    <property type="term" value="P:signal transduction"/>
    <property type="evidence" value="ECO:0007669"/>
    <property type="project" value="InterPro"/>
</dbReference>
<evidence type="ECO:0000313" key="6">
    <source>
        <dbReference type="Proteomes" id="UP001174909"/>
    </source>
</evidence>
<proteinExistence type="predicted"/>
<evidence type="ECO:0000256" key="1">
    <source>
        <dbReference type="SAM" id="MobiDB-lite"/>
    </source>
</evidence>
<dbReference type="InterPro" id="IPR003961">
    <property type="entry name" value="FN3_dom"/>
</dbReference>
<feature type="region of interest" description="Disordered" evidence="1">
    <location>
        <begin position="482"/>
        <end position="503"/>
    </location>
</feature>
<dbReference type="CDD" id="cd00063">
    <property type="entry name" value="FN3"/>
    <property type="match status" value="1"/>
</dbReference>
<dbReference type="EMBL" id="CASHTH010003973">
    <property type="protein sequence ID" value="CAI8051929.1"/>
    <property type="molecule type" value="Genomic_DNA"/>
</dbReference>
<feature type="non-terminal residue" evidence="5">
    <location>
        <position position="974"/>
    </location>
</feature>
<protein>
    <recommendedName>
        <fullName evidence="7">Fibronectin type-III domain-containing protein</fullName>
    </recommendedName>
</protein>
<feature type="compositionally biased region" description="Polar residues" evidence="1">
    <location>
        <begin position="852"/>
        <end position="863"/>
    </location>
</feature>
<gene>
    <name evidence="5" type="ORF">GBAR_LOCUS28410</name>
</gene>
<feature type="region of interest" description="Disordered" evidence="1">
    <location>
        <begin position="579"/>
        <end position="681"/>
    </location>
</feature>
<keyword evidence="6" id="KW-1185">Reference proteome</keyword>
<organism evidence="5 6">
    <name type="scientific">Geodia barretti</name>
    <name type="common">Barrett's horny sponge</name>
    <dbReference type="NCBI Taxonomy" id="519541"/>
    <lineage>
        <taxon>Eukaryota</taxon>
        <taxon>Metazoa</taxon>
        <taxon>Porifera</taxon>
        <taxon>Demospongiae</taxon>
        <taxon>Heteroscleromorpha</taxon>
        <taxon>Tetractinellida</taxon>
        <taxon>Astrophorina</taxon>
        <taxon>Geodiidae</taxon>
        <taxon>Geodia</taxon>
    </lineage>
</organism>
<evidence type="ECO:0000259" key="4">
    <source>
        <dbReference type="PROSITE" id="PS50853"/>
    </source>
</evidence>
<dbReference type="InterPro" id="IPR013783">
    <property type="entry name" value="Ig-like_fold"/>
</dbReference>
<dbReference type="Proteomes" id="UP001174909">
    <property type="component" value="Unassembled WGS sequence"/>
</dbReference>
<feature type="compositionally biased region" description="Basic and acidic residues" evidence="1">
    <location>
        <begin position="487"/>
        <end position="497"/>
    </location>
</feature>
<keyword evidence="2" id="KW-1133">Transmembrane helix</keyword>
<feature type="compositionally biased region" description="Pro residues" evidence="1">
    <location>
        <begin position="908"/>
        <end position="917"/>
    </location>
</feature>
<accession>A0AA35TPU1</accession>
<feature type="domain" description="Death" evidence="3">
    <location>
        <begin position="517"/>
        <end position="578"/>
    </location>
</feature>
<dbReference type="SUPFAM" id="SSF49265">
    <property type="entry name" value="Fibronectin type III"/>
    <property type="match status" value="1"/>
</dbReference>
<feature type="compositionally biased region" description="Basic and acidic residues" evidence="1">
    <location>
        <begin position="647"/>
        <end position="663"/>
    </location>
</feature>
<sequence>PLTAVGGLRVTSNASSVTISWSAPFSLDVTGVDPDIWYSVLIYNVTDENNPTAILCTDCINITETHYTFTPDYLSPCHVYNFSVIPLNGAGQGESSGNVTWEVSLPREKVKARDDGDNRDVTFEFVQAKNLLTLSVRNANGVIDTKHIGNKTVLFTIPADGEYTAILGICGKEETHNFTTFDVQRPHAVATDDGSMIKVTGEFINKSRAKGSFLALQSNFSTKITFIVLKRNGINNIFSETISMPPSFYAVYVHDLEENSLPNMHPANPVPDIVQIKDKDYEAMNVEDLKNASIVSNGSTVTINCAPKNSCVVIYGAYGNDTLNIFTKMFPLHLSLNPDNYSFALFKRKDHNDIDERPFMNKFLVVERAKSSSPPAFDGENMSTEVAVGVAVGVIVIILFVIATVAICLAFRHKPTKMPVQESGADTSTSQFLDNRATTHKMARSQYAEMEPLPTNRPKPPNIETKTQGPYVDVLPIAATPMTGNGNRDKKNADKATPKGPPTVESVMSLLWGVAGRWKMIAEGLEFEEDMIDEIDTNNDMNEGCLQVCVEMWVFKLQPSWEKLSHVLRYLGEEELARQAGSEDGVPHHSGQGQPQPIQSCDGGQKTEDPSKGSSEVVPGGQLGVVPTETKKTENEIAKIMSGELEQEARHSSTPQKDFEKGLDSGVVSGSADLSSMEVRSSPLELSSVEVENGRDSDDDLPFVATVPVDTEVNSACVSQSLTIQKSDTQRTAQPADNDNCVMVTGVKEKKTIPGEEDIRGPMPPNKQSRVEKHAALVVLPFKALQEEDVISGNNVNGDPDSDDGEMTSVQGADHSPEFISPQTVSSTVKAEDSGDQPEVGSEVCTGGSAHQMKTVSPPLSQETIRDILGCNGSLQPVEARADEKHPNEAPARKTQTRYSWPQKLPSKPIPSQPPPETESQQPQEKSSCPPHAPAPRLSPRPGGKENYCEKVVSQGPDSLWDLRLRSLHRSYSV</sequence>
<dbReference type="PROSITE" id="PS50853">
    <property type="entry name" value="FN3"/>
    <property type="match status" value="1"/>
</dbReference>
<dbReference type="Pfam" id="PF00041">
    <property type="entry name" value="fn3"/>
    <property type="match status" value="1"/>
</dbReference>
<dbReference type="PROSITE" id="PS50017">
    <property type="entry name" value="DEATH_DOMAIN"/>
    <property type="match status" value="1"/>
</dbReference>